<evidence type="ECO:0000313" key="8">
    <source>
        <dbReference type="Proteomes" id="UP001154282"/>
    </source>
</evidence>
<dbReference type="CDD" id="cd01878">
    <property type="entry name" value="HflX"/>
    <property type="match status" value="1"/>
</dbReference>
<dbReference type="GO" id="GO:0005525">
    <property type="term" value="F:GTP binding"/>
    <property type="evidence" value="ECO:0007669"/>
    <property type="project" value="UniProtKB-KW"/>
</dbReference>
<dbReference type="InterPro" id="IPR025121">
    <property type="entry name" value="GTPase_HflX_N"/>
</dbReference>
<dbReference type="Pfam" id="PF16360">
    <property type="entry name" value="GTP-bdg_M"/>
    <property type="match status" value="1"/>
</dbReference>
<dbReference type="InterPro" id="IPR027417">
    <property type="entry name" value="P-loop_NTPase"/>
</dbReference>
<dbReference type="Gene3D" id="3.40.50.300">
    <property type="entry name" value="P-loop containing nucleotide triphosphate hydrolases"/>
    <property type="match status" value="1"/>
</dbReference>
<keyword evidence="2" id="KW-0547">Nucleotide-binding</keyword>
<keyword evidence="4" id="KW-0342">GTP-binding</keyword>
<dbReference type="GO" id="GO:0046872">
    <property type="term" value="F:metal ion binding"/>
    <property type="evidence" value="ECO:0007669"/>
    <property type="project" value="UniProtKB-KW"/>
</dbReference>
<dbReference type="PROSITE" id="PS51705">
    <property type="entry name" value="G_HFLX"/>
    <property type="match status" value="1"/>
</dbReference>
<keyword evidence="3" id="KW-0460">Magnesium</keyword>
<dbReference type="PRINTS" id="PR00326">
    <property type="entry name" value="GTP1OBG"/>
</dbReference>
<evidence type="ECO:0000256" key="3">
    <source>
        <dbReference type="ARBA" id="ARBA00022842"/>
    </source>
</evidence>
<dbReference type="InterPro" id="IPR006073">
    <property type="entry name" value="GTP-bd"/>
</dbReference>
<evidence type="ECO:0000256" key="1">
    <source>
        <dbReference type="ARBA" id="ARBA00022723"/>
    </source>
</evidence>
<accession>A0AAV0L8R9</accession>
<feature type="compositionally biased region" description="Acidic residues" evidence="5">
    <location>
        <begin position="507"/>
        <end position="516"/>
    </location>
</feature>
<feature type="region of interest" description="Disordered" evidence="5">
    <location>
        <begin position="507"/>
        <end position="540"/>
    </location>
</feature>
<dbReference type="InterPro" id="IPR042108">
    <property type="entry name" value="GTPase_HflX_N_sf"/>
</dbReference>
<keyword evidence="8" id="KW-1185">Reference proteome</keyword>
<dbReference type="FunFam" id="3.40.50.300:FF:001888">
    <property type="entry name" value="GTP-binding protein chloroplastic"/>
    <property type="match status" value="1"/>
</dbReference>
<feature type="non-terminal residue" evidence="7">
    <location>
        <position position="1"/>
    </location>
</feature>
<dbReference type="GO" id="GO:0005737">
    <property type="term" value="C:cytoplasm"/>
    <property type="evidence" value="ECO:0007669"/>
    <property type="project" value="TreeGrafter"/>
</dbReference>
<dbReference type="EMBL" id="CAMGYJ010000006">
    <property type="protein sequence ID" value="CAI0430591.1"/>
    <property type="molecule type" value="Genomic_DNA"/>
</dbReference>
<dbReference type="Proteomes" id="UP001154282">
    <property type="component" value="Unassembled WGS sequence"/>
</dbReference>
<dbReference type="Gene3D" id="3.40.50.11060">
    <property type="entry name" value="GTPase HflX, N-terminal domain"/>
    <property type="match status" value="1"/>
</dbReference>
<reference evidence="7" key="1">
    <citation type="submission" date="2022-08" db="EMBL/GenBank/DDBJ databases">
        <authorList>
            <person name="Gutierrez-Valencia J."/>
        </authorList>
    </citation>
    <scope>NUCLEOTIDE SEQUENCE</scope>
</reference>
<dbReference type="Pfam" id="PF13167">
    <property type="entry name" value="GTP-bdg_N"/>
    <property type="match status" value="1"/>
</dbReference>
<keyword evidence="1" id="KW-0479">Metal-binding</keyword>
<sequence length="660" mass="73172">RFWKTKIVQGRSGDVRGPVQFSHIPVLEPKPHTPPFLTLSPATATATPNAACCSILRRPLPQSGKAQMLALSLKSRLTQALTQTSFRSPAAPSATVFSLLSSPFSSKQRSKGDDGDTPDAVSLFNRDPDSPPRLFVVQPRLRPDTFLQAKLNEALCLANSLEEQREGYFRTDFFDKELPPHVIVQNPILRSSSAHADTYFGSGTVKDIKIHLNASETKDEVDAVFVNSILSGVQQRNLERAWEKPVLDRVGLIIEIFNAHAHTREAKLQAELAALMYMKSRLVRARNADGRFTFGASGEAEVVSARGRGSGGQGFMSGAGETELHLQRRRILERRSRLLSQIEEVRRTRALHRAARKRHGAVGNQRLTTVAVVGYTNAGKSTLVSALSNSDLYSDSRLFATLDPRLKSVILPSGRKVLLSDTVGFISDLPIQLVQAFHATLEEVVEADLLLHVIDSTAPNLEEHRTTVLQVLQQIGVSEEKLQNMVEVWNKIDYEDEELDAGRYLDEGEYDDDANDDASHSSVEEDPGTSSLTSVEDGEGCVEEGLKIEEEDPLSDGWLLSEEDQEMEEDKWLESLNGQEQSHASNDLTTAQKILKTQAEQGPHLKISALTGVGLQELLELIDGRLKTEDDKFKRQNAVEPGFYDRKWRPPRDEDADMAV</sequence>
<evidence type="ECO:0000256" key="4">
    <source>
        <dbReference type="ARBA" id="ARBA00023134"/>
    </source>
</evidence>
<dbReference type="FunFam" id="3.40.50.11060:FF:000003">
    <property type="entry name" value="GTP-binding protein chloroplastic"/>
    <property type="match status" value="1"/>
</dbReference>
<comment type="caution">
    <text evidence="7">The sequence shown here is derived from an EMBL/GenBank/DDBJ whole genome shotgun (WGS) entry which is preliminary data.</text>
</comment>
<evidence type="ECO:0000256" key="2">
    <source>
        <dbReference type="ARBA" id="ARBA00022741"/>
    </source>
</evidence>
<dbReference type="AlphaFoldDB" id="A0AAV0L8R9"/>
<dbReference type="InterPro" id="IPR016496">
    <property type="entry name" value="GTPase_HflX"/>
</dbReference>
<dbReference type="PANTHER" id="PTHR10229">
    <property type="entry name" value="GTP-BINDING PROTEIN HFLX"/>
    <property type="match status" value="1"/>
</dbReference>
<dbReference type="NCBIfam" id="TIGR03156">
    <property type="entry name" value="GTP_HflX"/>
    <property type="match status" value="1"/>
</dbReference>
<dbReference type="InterPro" id="IPR030394">
    <property type="entry name" value="G_HFLX_dom"/>
</dbReference>
<organism evidence="7 8">
    <name type="scientific">Linum tenue</name>
    <dbReference type="NCBI Taxonomy" id="586396"/>
    <lineage>
        <taxon>Eukaryota</taxon>
        <taxon>Viridiplantae</taxon>
        <taxon>Streptophyta</taxon>
        <taxon>Embryophyta</taxon>
        <taxon>Tracheophyta</taxon>
        <taxon>Spermatophyta</taxon>
        <taxon>Magnoliopsida</taxon>
        <taxon>eudicotyledons</taxon>
        <taxon>Gunneridae</taxon>
        <taxon>Pentapetalae</taxon>
        <taxon>rosids</taxon>
        <taxon>fabids</taxon>
        <taxon>Malpighiales</taxon>
        <taxon>Linaceae</taxon>
        <taxon>Linum</taxon>
    </lineage>
</organism>
<gene>
    <name evidence="7" type="ORF">LITE_LOCUS22675</name>
</gene>
<dbReference type="PANTHER" id="PTHR10229:SF8">
    <property type="entry name" value="GTPASE HFLX"/>
    <property type="match status" value="1"/>
</dbReference>
<evidence type="ECO:0000256" key="5">
    <source>
        <dbReference type="SAM" id="MobiDB-lite"/>
    </source>
</evidence>
<evidence type="ECO:0000259" key="6">
    <source>
        <dbReference type="PROSITE" id="PS51705"/>
    </source>
</evidence>
<dbReference type="Pfam" id="PF01926">
    <property type="entry name" value="MMR_HSR1"/>
    <property type="match status" value="1"/>
</dbReference>
<protein>
    <recommendedName>
        <fullName evidence="6">Hflx-type G domain-containing protein</fullName>
    </recommendedName>
</protein>
<dbReference type="SUPFAM" id="SSF52540">
    <property type="entry name" value="P-loop containing nucleoside triphosphate hydrolases"/>
    <property type="match status" value="1"/>
</dbReference>
<proteinExistence type="predicted"/>
<feature type="domain" description="Hflx-type G" evidence="6">
    <location>
        <begin position="368"/>
        <end position="630"/>
    </location>
</feature>
<dbReference type="InterPro" id="IPR032305">
    <property type="entry name" value="GTP-bd_M"/>
</dbReference>
<dbReference type="GO" id="GO:0043022">
    <property type="term" value="F:ribosome binding"/>
    <property type="evidence" value="ECO:0007669"/>
    <property type="project" value="TreeGrafter"/>
</dbReference>
<feature type="region of interest" description="Disordered" evidence="5">
    <location>
        <begin position="104"/>
        <end position="127"/>
    </location>
</feature>
<evidence type="ECO:0000313" key="7">
    <source>
        <dbReference type="EMBL" id="CAI0430591.1"/>
    </source>
</evidence>
<name>A0AAV0L8R9_9ROSI</name>